<accession>A0ACC1PBC5</accession>
<dbReference type="EMBL" id="JAPDGR010000579">
    <property type="protein sequence ID" value="KAJ2989007.1"/>
    <property type="molecule type" value="Genomic_DNA"/>
</dbReference>
<comment type="caution">
    <text evidence="1">The sequence shown here is derived from an EMBL/GenBank/DDBJ whole genome shotgun (WGS) entry which is preliminary data.</text>
</comment>
<dbReference type="Proteomes" id="UP001143856">
    <property type="component" value="Unassembled WGS sequence"/>
</dbReference>
<protein>
    <submittedName>
        <fullName evidence="1">Uncharacterized protein</fullName>
    </submittedName>
</protein>
<name>A0ACC1PBC5_9PEZI</name>
<organism evidence="1 2">
    <name type="scientific">Xylaria curta</name>
    <dbReference type="NCBI Taxonomy" id="42375"/>
    <lineage>
        <taxon>Eukaryota</taxon>
        <taxon>Fungi</taxon>
        <taxon>Dikarya</taxon>
        <taxon>Ascomycota</taxon>
        <taxon>Pezizomycotina</taxon>
        <taxon>Sordariomycetes</taxon>
        <taxon>Xylariomycetidae</taxon>
        <taxon>Xylariales</taxon>
        <taxon>Xylariaceae</taxon>
        <taxon>Xylaria</taxon>
    </lineage>
</organism>
<evidence type="ECO:0000313" key="1">
    <source>
        <dbReference type="EMBL" id="KAJ2989007.1"/>
    </source>
</evidence>
<proteinExistence type="predicted"/>
<evidence type="ECO:0000313" key="2">
    <source>
        <dbReference type="Proteomes" id="UP001143856"/>
    </source>
</evidence>
<reference evidence="1" key="1">
    <citation type="submission" date="2022-10" db="EMBL/GenBank/DDBJ databases">
        <title>Genome Sequence of Xylaria curta.</title>
        <authorList>
            <person name="Buettner E."/>
        </authorList>
    </citation>
    <scope>NUCLEOTIDE SEQUENCE</scope>
    <source>
        <strain evidence="1">Babe10</strain>
    </source>
</reference>
<sequence>MAKLTTALLSVLAMAPYSYAGNLIVKNQCPTTIWCGAAKNDGTFSPSVQVAPGASYTSPKPAYNDGIGAVLKCGQEQDMLHPYQLEMAVQNGRSWLDLSNLDGSPYHGFHRHAEIAGDLN</sequence>
<keyword evidence="2" id="KW-1185">Reference proteome</keyword>
<gene>
    <name evidence="1" type="ORF">NUW58_g3687</name>
</gene>